<dbReference type="InParanoid" id="V5HQF5"/>
<evidence type="ECO:0000313" key="2">
    <source>
        <dbReference type="EMBL" id="GAD91495.1"/>
    </source>
</evidence>
<reference evidence="3" key="1">
    <citation type="journal article" date="2014" name="Genome Announc.">
        <title>Draft genome sequence of the formaldehyde-resistant fungus Byssochlamys spectabilis No. 5 (anamorph Paecilomyces variotii No. 5) (NBRC109023).</title>
        <authorList>
            <person name="Oka T."/>
            <person name="Ekino K."/>
            <person name="Fukuda K."/>
            <person name="Nomura Y."/>
        </authorList>
    </citation>
    <scope>NUCLEOTIDE SEQUENCE [LARGE SCALE GENOMIC DNA]</scope>
    <source>
        <strain evidence="3">No. 5 / NBRC 109023</strain>
    </source>
</reference>
<dbReference type="Proteomes" id="UP000018001">
    <property type="component" value="Unassembled WGS sequence"/>
</dbReference>
<evidence type="ECO:0000313" key="3">
    <source>
        <dbReference type="Proteomes" id="UP000018001"/>
    </source>
</evidence>
<feature type="region of interest" description="Disordered" evidence="1">
    <location>
        <begin position="36"/>
        <end position="55"/>
    </location>
</feature>
<dbReference type="OrthoDB" id="5361958at2759"/>
<organism evidence="2 3">
    <name type="scientific">Byssochlamys spectabilis (strain No. 5 / NBRC 109023)</name>
    <name type="common">Paecilomyces variotii</name>
    <dbReference type="NCBI Taxonomy" id="1356009"/>
    <lineage>
        <taxon>Eukaryota</taxon>
        <taxon>Fungi</taxon>
        <taxon>Dikarya</taxon>
        <taxon>Ascomycota</taxon>
        <taxon>Pezizomycotina</taxon>
        <taxon>Eurotiomycetes</taxon>
        <taxon>Eurotiomycetidae</taxon>
        <taxon>Eurotiales</taxon>
        <taxon>Thermoascaceae</taxon>
        <taxon>Paecilomyces</taxon>
    </lineage>
</organism>
<dbReference type="EMBL" id="BAUL01000001">
    <property type="protein sequence ID" value="GAD91495.1"/>
    <property type="molecule type" value="Genomic_DNA"/>
</dbReference>
<proteinExistence type="predicted"/>
<comment type="caution">
    <text evidence="2">The sequence shown here is derived from an EMBL/GenBank/DDBJ whole genome shotgun (WGS) entry which is preliminary data.</text>
</comment>
<keyword evidence="3" id="KW-1185">Reference proteome</keyword>
<protein>
    <submittedName>
        <fullName evidence="2">Uncharacterized protein</fullName>
    </submittedName>
</protein>
<gene>
    <name evidence="2" type="ORF">PVAR5_0067</name>
</gene>
<name>V5HQF5_BYSSN</name>
<evidence type="ECO:0000256" key="1">
    <source>
        <dbReference type="SAM" id="MobiDB-lite"/>
    </source>
</evidence>
<sequence>MTLRKSSSVETLHLKTRYVAFASRYQTQEGLCHNQFHQDSSGISNAHPTPVPRPDNIQGFNLDRKLHEQGPNPYSPKRSWVSNNGYGSRYASDVAPFTLWDSSLGDFRLPTPFENTWIQSTFRAVSVTYSWPEIIIETPAPPTPVPLTVACVASVFVPVGQQITYLSTDTDYSNPRMPDPVPKHLHFHKWERASREQYEAVFQGPGKLLSIQAVNFIPPLMVVEIRTGDGVTYERRSLPGRVGGRTTLYHPSETPFWKMDNKEKSV</sequence>
<feature type="compositionally biased region" description="Polar residues" evidence="1">
    <location>
        <begin position="36"/>
        <end position="47"/>
    </location>
</feature>
<accession>V5HQF5</accession>
<dbReference type="HOGENOM" id="CLU_1045845_0_0_1"/>
<dbReference type="AlphaFoldDB" id="V5HQF5"/>
<dbReference type="eggNOG" id="ENOG502SNJ5">
    <property type="taxonomic scope" value="Eukaryota"/>
</dbReference>